<accession>A0ABV8SZH3</accession>
<dbReference type="RefSeq" id="WP_380602934.1">
    <property type="nucleotide sequence ID" value="NZ_JBHSDU010000015.1"/>
</dbReference>
<comment type="caution">
    <text evidence="1">The sequence shown here is derived from an EMBL/GenBank/DDBJ whole genome shotgun (WGS) entry which is preliminary data.</text>
</comment>
<dbReference type="EMBL" id="JBHSDU010000015">
    <property type="protein sequence ID" value="MFC4312994.1"/>
    <property type="molecule type" value="Genomic_DNA"/>
</dbReference>
<protein>
    <submittedName>
        <fullName evidence="1">Uncharacterized protein</fullName>
    </submittedName>
</protein>
<evidence type="ECO:0000313" key="2">
    <source>
        <dbReference type="Proteomes" id="UP001595904"/>
    </source>
</evidence>
<keyword evidence="2" id="KW-1185">Reference proteome</keyword>
<evidence type="ECO:0000313" key="1">
    <source>
        <dbReference type="EMBL" id="MFC4312994.1"/>
    </source>
</evidence>
<name>A0ABV8SZH3_9GAMM</name>
<proteinExistence type="predicted"/>
<organism evidence="1 2">
    <name type="scientific">Steroidobacter flavus</name>
    <dbReference type="NCBI Taxonomy" id="1842136"/>
    <lineage>
        <taxon>Bacteria</taxon>
        <taxon>Pseudomonadati</taxon>
        <taxon>Pseudomonadota</taxon>
        <taxon>Gammaproteobacteria</taxon>
        <taxon>Steroidobacterales</taxon>
        <taxon>Steroidobacteraceae</taxon>
        <taxon>Steroidobacter</taxon>
    </lineage>
</organism>
<dbReference type="Proteomes" id="UP001595904">
    <property type="component" value="Unassembled WGS sequence"/>
</dbReference>
<reference evidence="2" key="1">
    <citation type="journal article" date="2019" name="Int. J. Syst. Evol. Microbiol.">
        <title>The Global Catalogue of Microorganisms (GCM) 10K type strain sequencing project: providing services to taxonomists for standard genome sequencing and annotation.</title>
        <authorList>
            <consortium name="The Broad Institute Genomics Platform"/>
            <consortium name="The Broad Institute Genome Sequencing Center for Infectious Disease"/>
            <person name="Wu L."/>
            <person name="Ma J."/>
        </authorList>
    </citation>
    <scope>NUCLEOTIDE SEQUENCE [LARGE SCALE GENOMIC DNA]</scope>
    <source>
        <strain evidence="2">CGMCC 1.10759</strain>
    </source>
</reference>
<gene>
    <name evidence="1" type="ORF">ACFPN2_28180</name>
</gene>
<sequence length="60" mass="6603">MINHQRLESVLQTLSRATAEAVAGIEKIAEIHYDRTIGELVIAPLDATLARAWGPIEIHV</sequence>